<keyword evidence="5 6" id="KW-0560">Oxidoreductase</keyword>
<evidence type="ECO:0000256" key="5">
    <source>
        <dbReference type="ARBA" id="ARBA00023002"/>
    </source>
</evidence>
<evidence type="ECO:0000256" key="2">
    <source>
        <dbReference type="ARBA" id="ARBA00009347"/>
    </source>
</evidence>
<organism evidence="10 11">
    <name type="scientific">Ferrovibrio terrae</name>
    <dbReference type="NCBI Taxonomy" id="2594003"/>
    <lineage>
        <taxon>Bacteria</taxon>
        <taxon>Pseudomonadati</taxon>
        <taxon>Pseudomonadota</taxon>
        <taxon>Alphaproteobacteria</taxon>
        <taxon>Rhodospirillales</taxon>
        <taxon>Rhodospirillaceae</taxon>
        <taxon>Ferrovibrio</taxon>
    </lineage>
</organism>
<dbReference type="KEGG" id="fer:FNB15_12415"/>
<dbReference type="RefSeq" id="WP_144069006.1">
    <property type="nucleotide sequence ID" value="NZ_CP041636.1"/>
</dbReference>
<dbReference type="SUPFAM" id="SSF56645">
    <property type="entry name" value="Acyl-CoA dehydrogenase NM domain-like"/>
    <property type="match status" value="1"/>
</dbReference>
<proteinExistence type="inferred from homology"/>
<dbReference type="Pfam" id="PF00441">
    <property type="entry name" value="Acyl-CoA_dh_1"/>
    <property type="match status" value="1"/>
</dbReference>
<evidence type="ECO:0000256" key="1">
    <source>
        <dbReference type="ARBA" id="ARBA00001974"/>
    </source>
</evidence>
<dbReference type="AlphaFoldDB" id="A0A516H2R0"/>
<comment type="similarity">
    <text evidence="2 6">Belongs to the acyl-CoA dehydrogenase family.</text>
</comment>
<dbReference type="PANTHER" id="PTHR43292:SF3">
    <property type="entry name" value="ACYL-COA DEHYDROGENASE FADE29"/>
    <property type="match status" value="1"/>
</dbReference>
<dbReference type="OrthoDB" id="9775090at2"/>
<protein>
    <submittedName>
        <fullName evidence="10">Pimeloyl-CoA dehydrogenase large subunit</fullName>
    </submittedName>
</protein>
<keyword evidence="3 6" id="KW-0285">Flavoprotein</keyword>
<dbReference type="InterPro" id="IPR009075">
    <property type="entry name" value="AcylCo_DH/oxidase_C"/>
</dbReference>
<sequence>MDLNFTADELKFRDDVRGFIAEKFDAEMRAAMARTRTGYIAKHLHIRWQKALNERGWAAPNWPKEHGGPGWTPTQRYIFEQEMGTAGAPIVVPFGPRMLAPVIMKFGTEAQKQKYLPDILAANVWWCQGYSEPGSGSDLASLQMKAEDKGDHFLCNGSKIWTSEAQHADLIFCLVRTAQTKKPQEGISFLLIDMKSPGVTVTPIVTIDEASPGMQEVNQVFFDDVKVPKENLVGELNQGWTCAKYLLEFERGNAYSGHLKRHLAHLKKIARAEMAGQQPLMQDPDFATKLAECEMQIMGMEMLELRVLGGTRSGQNLGAASSMLKTRGTELQQMVSELSAEAIGYYAAPYTALVEGQNEPGVGPDYADGAAARYLNMRKVTIYAGSNEIQRNIMSKLILGL</sequence>
<dbReference type="InterPro" id="IPR006091">
    <property type="entry name" value="Acyl-CoA_Oxase/DH_mid-dom"/>
</dbReference>
<evidence type="ECO:0000313" key="11">
    <source>
        <dbReference type="Proteomes" id="UP000317496"/>
    </source>
</evidence>
<dbReference type="InterPro" id="IPR052161">
    <property type="entry name" value="Mycobact_Acyl-CoA_DH"/>
</dbReference>
<evidence type="ECO:0000256" key="3">
    <source>
        <dbReference type="ARBA" id="ARBA00022630"/>
    </source>
</evidence>
<dbReference type="Gene3D" id="2.40.110.10">
    <property type="entry name" value="Butyryl-CoA Dehydrogenase, subunit A, domain 2"/>
    <property type="match status" value="1"/>
</dbReference>
<evidence type="ECO:0000259" key="8">
    <source>
        <dbReference type="Pfam" id="PF02770"/>
    </source>
</evidence>
<accession>A0A516H2R0</accession>
<dbReference type="PANTHER" id="PTHR43292">
    <property type="entry name" value="ACYL-COA DEHYDROGENASE"/>
    <property type="match status" value="1"/>
</dbReference>
<dbReference type="Pfam" id="PF02771">
    <property type="entry name" value="Acyl-CoA_dh_N"/>
    <property type="match status" value="1"/>
</dbReference>
<dbReference type="InterPro" id="IPR013786">
    <property type="entry name" value="AcylCoA_DH/ox_N"/>
</dbReference>
<evidence type="ECO:0000259" key="7">
    <source>
        <dbReference type="Pfam" id="PF00441"/>
    </source>
</evidence>
<name>A0A516H2R0_9PROT</name>
<dbReference type="Gene3D" id="1.10.540.10">
    <property type="entry name" value="Acyl-CoA dehydrogenase/oxidase, N-terminal domain"/>
    <property type="match status" value="1"/>
</dbReference>
<dbReference type="GO" id="GO:0005886">
    <property type="term" value="C:plasma membrane"/>
    <property type="evidence" value="ECO:0007669"/>
    <property type="project" value="TreeGrafter"/>
</dbReference>
<dbReference type="InterPro" id="IPR009100">
    <property type="entry name" value="AcylCoA_DH/oxidase_NM_dom_sf"/>
</dbReference>
<dbReference type="SUPFAM" id="SSF47203">
    <property type="entry name" value="Acyl-CoA dehydrogenase C-terminal domain-like"/>
    <property type="match status" value="1"/>
</dbReference>
<dbReference type="Proteomes" id="UP000317496">
    <property type="component" value="Chromosome"/>
</dbReference>
<feature type="domain" description="Acyl-CoA dehydrogenase/oxidase C-terminal" evidence="7">
    <location>
        <begin position="237"/>
        <end position="396"/>
    </location>
</feature>
<dbReference type="FunFam" id="2.40.110.10:FF:000011">
    <property type="entry name" value="Acyl-CoA dehydrogenase FadE34"/>
    <property type="match status" value="1"/>
</dbReference>
<gene>
    <name evidence="10" type="ORF">FNB15_12415</name>
</gene>
<evidence type="ECO:0000259" key="9">
    <source>
        <dbReference type="Pfam" id="PF02771"/>
    </source>
</evidence>
<reference evidence="10 11" key="1">
    <citation type="submission" date="2019-07" db="EMBL/GenBank/DDBJ databases">
        <title>Genome sequencing for Ferrovibrio sp. K5.</title>
        <authorList>
            <person name="Park S.-J."/>
        </authorList>
    </citation>
    <scope>NUCLEOTIDE SEQUENCE [LARGE SCALE GENOMIC DNA]</scope>
    <source>
        <strain evidence="10 11">K5</strain>
    </source>
</reference>
<feature type="domain" description="Acyl-CoA dehydrogenase/oxidase N-terminal" evidence="9">
    <location>
        <begin position="6"/>
        <end position="121"/>
    </location>
</feature>
<evidence type="ECO:0000256" key="4">
    <source>
        <dbReference type="ARBA" id="ARBA00022827"/>
    </source>
</evidence>
<keyword evidence="11" id="KW-1185">Reference proteome</keyword>
<feature type="domain" description="Acyl-CoA oxidase/dehydrogenase middle" evidence="8">
    <location>
        <begin position="127"/>
        <end position="206"/>
    </location>
</feature>
<dbReference type="InterPro" id="IPR036250">
    <property type="entry name" value="AcylCo_DH-like_C"/>
</dbReference>
<evidence type="ECO:0000313" key="10">
    <source>
        <dbReference type="EMBL" id="QDO98025.1"/>
    </source>
</evidence>
<dbReference type="GO" id="GO:0050660">
    <property type="term" value="F:flavin adenine dinucleotide binding"/>
    <property type="evidence" value="ECO:0007669"/>
    <property type="project" value="InterPro"/>
</dbReference>
<dbReference type="GO" id="GO:0016627">
    <property type="term" value="F:oxidoreductase activity, acting on the CH-CH group of donors"/>
    <property type="evidence" value="ECO:0007669"/>
    <property type="project" value="InterPro"/>
</dbReference>
<comment type="cofactor">
    <cofactor evidence="1 6">
        <name>FAD</name>
        <dbReference type="ChEBI" id="CHEBI:57692"/>
    </cofactor>
</comment>
<keyword evidence="4 6" id="KW-0274">FAD</keyword>
<dbReference type="Pfam" id="PF02770">
    <property type="entry name" value="Acyl-CoA_dh_M"/>
    <property type="match status" value="1"/>
</dbReference>
<dbReference type="EMBL" id="CP041636">
    <property type="protein sequence ID" value="QDO98025.1"/>
    <property type="molecule type" value="Genomic_DNA"/>
</dbReference>
<dbReference type="InterPro" id="IPR046373">
    <property type="entry name" value="Acyl-CoA_Oxase/DH_mid-dom_sf"/>
</dbReference>
<dbReference type="Gene3D" id="1.20.140.10">
    <property type="entry name" value="Butyryl-CoA Dehydrogenase, subunit A, domain 3"/>
    <property type="match status" value="1"/>
</dbReference>
<evidence type="ECO:0000256" key="6">
    <source>
        <dbReference type="RuleBase" id="RU362125"/>
    </source>
</evidence>
<dbReference type="InterPro" id="IPR037069">
    <property type="entry name" value="AcylCoA_DH/ox_N_sf"/>
</dbReference>